<dbReference type="EMBL" id="CP060717">
    <property type="protein sequence ID" value="QNN66312.1"/>
    <property type="molecule type" value="Genomic_DNA"/>
</dbReference>
<feature type="transmembrane region" description="Helical" evidence="1">
    <location>
        <begin position="103"/>
        <end position="124"/>
    </location>
</feature>
<keyword evidence="1" id="KW-0472">Membrane</keyword>
<evidence type="ECO:0000256" key="1">
    <source>
        <dbReference type="SAM" id="Phobius"/>
    </source>
</evidence>
<evidence type="ECO:0000313" key="3">
    <source>
        <dbReference type="Proteomes" id="UP000515955"/>
    </source>
</evidence>
<sequence length="206" mass="21855">MGVASNGARLAAVLVAAVAWIGIAVQFRATLGQGYDIGATLWILLRYFTILTNLALAVMMTMVALGRRVSPAWLGGVTLAMVLVGVVYMTLLRGLLDLSGGALLADTLLHKVTPILSALWWLLLAPKGRLGRRAPLLWALYPLVYFGYALWRGSIEGVFAYPFINYANIGVPAVALNAVVIAGCFLLAGLSMVAIDRRLGASRAAG</sequence>
<reference evidence="2 3" key="1">
    <citation type="submission" date="2020-08" db="EMBL/GenBank/DDBJ databases">
        <title>Genome sequence of Sphingomonas rhizophila KACC 19189T.</title>
        <authorList>
            <person name="Hyun D.-W."/>
            <person name="Bae J.-W."/>
        </authorList>
    </citation>
    <scope>NUCLEOTIDE SEQUENCE [LARGE SCALE GENOMIC DNA]</scope>
    <source>
        <strain evidence="2 3">KACC 19189</strain>
    </source>
</reference>
<feature type="transmembrane region" description="Helical" evidence="1">
    <location>
        <begin position="174"/>
        <end position="195"/>
    </location>
</feature>
<keyword evidence="3" id="KW-1185">Reference proteome</keyword>
<keyword evidence="1" id="KW-0812">Transmembrane</keyword>
<gene>
    <name evidence="2" type="ORF">H9L12_12375</name>
</gene>
<feature type="transmembrane region" description="Helical" evidence="1">
    <location>
        <begin position="72"/>
        <end position="91"/>
    </location>
</feature>
<evidence type="ECO:0000313" key="2">
    <source>
        <dbReference type="EMBL" id="QNN66312.1"/>
    </source>
</evidence>
<dbReference type="KEGG" id="srhi:H9L12_12375"/>
<name>A0A7G9SEN7_9SPHN</name>
<feature type="transmembrane region" description="Helical" evidence="1">
    <location>
        <begin position="136"/>
        <end position="154"/>
    </location>
</feature>
<dbReference type="NCBIfam" id="NF038065">
    <property type="entry name" value="Pr6Pr"/>
    <property type="match status" value="1"/>
</dbReference>
<protein>
    <submittedName>
        <fullName evidence="2">Pr6Pr family membrane protein</fullName>
    </submittedName>
</protein>
<dbReference type="InterPro" id="IPR049713">
    <property type="entry name" value="Pr6Pr-like"/>
</dbReference>
<organism evidence="2 3">
    <name type="scientific">Sphingomonas rhizophila</name>
    <dbReference type="NCBI Taxonomy" id="2071607"/>
    <lineage>
        <taxon>Bacteria</taxon>
        <taxon>Pseudomonadati</taxon>
        <taxon>Pseudomonadota</taxon>
        <taxon>Alphaproteobacteria</taxon>
        <taxon>Sphingomonadales</taxon>
        <taxon>Sphingomonadaceae</taxon>
        <taxon>Sphingomonas</taxon>
    </lineage>
</organism>
<keyword evidence="1" id="KW-1133">Transmembrane helix</keyword>
<dbReference type="AlphaFoldDB" id="A0A7G9SEN7"/>
<accession>A0A7G9SEN7</accession>
<feature type="transmembrane region" description="Helical" evidence="1">
    <location>
        <begin position="44"/>
        <end position="65"/>
    </location>
</feature>
<proteinExistence type="predicted"/>
<dbReference type="Proteomes" id="UP000515955">
    <property type="component" value="Chromosome"/>
</dbReference>